<accession>A0A0C2FJU0</accession>
<organism evidence="1 2">
    <name type="scientific">Ancylostoma duodenale</name>
    <dbReference type="NCBI Taxonomy" id="51022"/>
    <lineage>
        <taxon>Eukaryota</taxon>
        <taxon>Metazoa</taxon>
        <taxon>Ecdysozoa</taxon>
        <taxon>Nematoda</taxon>
        <taxon>Chromadorea</taxon>
        <taxon>Rhabditida</taxon>
        <taxon>Rhabditina</taxon>
        <taxon>Rhabditomorpha</taxon>
        <taxon>Strongyloidea</taxon>
        <taxon>Ancylostomatidae</taxon>
        <taxon>Ancylostomatinae</taxon>
        <taxon>Ancylostoma</taxon>
    </lineage>
</organism>
<feature type="non-terminal residue" evidence="1">
    <location>
        <position position="62"/>
    </location>
</feature>
<sequence>MLAVSFASWLDLPGFSISEWLQGTPLIPRLPSVAIAQYMKCYAEELRLSKNIIPHTRVNSIQ</sequence>
<proteinExistence type="predicted"/>
<keyword evidence="2" id="KW-1185">Reference proteome</keyword>
<dbReference type="Proteomes" id="UP000054047">
    <property type="component" value="Unassembled WGS sequence"/>
</dbReference>
<name>A0A0C2FJU0_9BILA</name>
<dbReference type="AlphaFoldDB" id="A0A0C2FJU0"/>
<dbReference type="OrthoDB" id="412005at2759"/>
<protein>
    <submittedName>
        <fullName evidence="1">Uncharacterized protein</fullName>
    </submittedName>
</protein>
<reference evidence="1 2" key="1">
    <citation type="submission" date="2013-12" db="EMBL/GenBank/DDBJ databases">
        <title>Draft genome of the parsitic nematode Ancylostoma duodenale.</title>
        <authorList>
            <person name="Mitreva M."/>
        </authorList>
    </citation>
    <scope>NUCLEOTIDE SEQUENCE [LARGE SCALE GENOMIC DNA]</scope>
    <source>
        <strain evidence="1 2">Zhejiang</strain>
    </source>
</reference>
<gene>
    <name evidence="1" type="ORF">ANCDUO_21082</name>
</gene>
<evidence type="ECO:0000313" key="1">
    <source>
        <dbReference type="EMBL" id="KIH48845.1"/>
    </source>
</evidence>
<dbReference type="EMBL" id="KN756564">
    <property type="protein sequence ID" value="KIH48845.1"/>
    <property type="molecule type" value="Genomic_DNA"/>
</dbReference>
<evidence type="ECO:0000313" key="2">
    <source>
        <dbReference type="Proteomes" id="UP000054047"/>
    </source>
</evidence>